<evidence type="ECO:0000313" key="2">
    <source>
        <dbReference type="RefSeq" id="XP_016438405.1"/>
    </source>
</evidence>
<dbReference type="STRING" id="4097.A0A1S3XEW4"/>
<dbReference type="InterPro" id="IPR016972">
    <property type="entry name" value="UCP031279"/>
</dbReference>
<proteinExistence type="predicted"/>
<dbReference type="KEGG" id="nta:107764366"/>
<dbReference type="OMA" id="KSMTECS"/>
<name>A0A1S3XEW4_TOBAC</name>
<accession>A0A1S3XEW4</accession>
<dbReference type="PANTHER" id="PTHR33526">
    <property type="entry name" value="OS07G0123800 PROTEIN"/>
    <property type="match status" value="1"/>
</dbReference>
<dbReference type="AlphaFoldDB" id="A0A1S3XEW4"/>
<sequence length="157" mass="17388">MSAKANKESRIKKCIKAPIRVLIKARDFYVHSLMDCSGTIGYGTVMGCPAVAQISSLPRSFSANSSLSSKDEDFRELVRIASKRSLVNKVETEILRQKSLAKNGVNINVVARSRSVAIGRIDEDKPCDFGEDVKVNTDVFQRSRSYAVSSRRKGILF</sequence>
<protein>
    <submittedName>
        <fullName evidence="2">Uncharacterized protein LOC107764366</fullName>
    </submittedName>
</protein>
<evidence type="ECO:0000313" key="1">
    <source>
        <dbReference type="Proteomes" id="UP000790787"/>
    </source>
</evidence>
<reference evidence="1" key="1">
    <citation type="journal article" date="2014" name="Nat. Commun.">
        <title>The tobacco genome sequence and its comparison with those of tomato and potato.</title>
        <authorList>
            <person name="Sierro N."/>
            <person name="Battey J.N."/>
            <person name="Ouadi S."/>
            <person name="Bakaher N."/>
            <person name="Bovet L."/>
            <person name="Willig A."/>
            <person name="Goepfert S."/>
            <person name="Peitsch M.C."/>
            <person name="Ivanov N.V."/>
        </authorList>
    </citation>
    <scope>NUCLEOTIDE SEQUENCE [LARGE SCALE GENOMIC DNA]</scope>
</reference>
<organism evidence="1 2">
    <name type="scientific">Nicotiana tabacum</name>
    <name type="common">Common tobacco</name>
    <dbReference type="NCBI Taxonomy" id="4097"/>
    <lineage>
        <taxon>Eukaryota</taxon>
        <taxon>Viridiplantae</taxon>
        <taxon>Streptophyta</taxon>
        <taxon>Embryophyta</taxon>
        <taxon>Tracheophyta</taxon>
        <taxon>Spermatophyta</taxon>
        <taxon>Magnoliopsida</taxon>
        <taxon>eudicotyledons</taxon>
        <taxon>Gunneridae</taxon>
        <taxon>Pentapetalae</taxon>
        <taxon>asterids</taxon>
        <taxon>lamiids</taxon>
        <taxon>Solanales</taxon>
        <taxon>Solanaceae</taxon>
        <taxon>Nicotianoideae</taxon>
        <taxon>Nicotianeae</taxon>
        <taxon>Nicotiana</taxon>
    </lineage>
</organism>
<dbReference type="PANTHER" id="PTHR33526:SF4">
    <property type="entry name" value="OS07G0123800 PROTEIN"/>
    <property type="match status" value="1"/>
</dbReference>
<gene>
    <name evidence="2" type="primary">LOC107764366</name>
</gene>
<dbReference type="GeneID" id="107764366"/>
<reference evidence="2" key="2">
    <citation type="submission" date="2025-08" db="UniProtKB">
        <authorList>
            <consortium name="RefSeq"/>
        </authorList>
    </citation>
    <scope>IDENTIFICATION</scope>
    <source>
        <tissue evidence="2">Leaf</tissue>
    </source>
</reference>
<dbReference type="PaxDb" id="4097-A0A1S3XEW4"/>
<dbReference type="OrthoDB" id="694638at2759"/>
<dbReference type="PIRSF" id="PIRSF031279">
    <property type="entry name" value="UCP031279"/>
    <property type="match status" value="1"/>
</dbReference>
<dbReference type="RefSeq" id="XP_016438405.1">
    <property type="nucleotide sequence ID" value="XM_016582919.1"/>
</dbReference>
<keyword evidence="1" id="KW-1185">Reference proteome</keyword>
<dbReference type="Proteomes" id="UP000790787">
    <property type="component" value="Chromosome 17"/>
</dbReference>
<dbReference type="RefSeq" id="XP_016438405.1">
    <property type="nucleotide sequence ID" value="XM_016582919.2"/>
</dbReference>